<feature type="region of interest" description="Disordered" evidence="1">
    <location>
        <begin position="1254"/>
        <end position="1299"/>
    </location>
</feature>
<dbReference type="InterPro" id="IPR003125">
    <property type="entry name" value="WSN"/>
</dbReference>
<dbReference type="PANTHER" id="PTHR32525">
    <property type="entry name" value="PROTEIN-TYROSINE-PHOSPHATASE"/>
    <property type="match status" value="1"/>
</dbReference>
<dbReference type="Pfam" id="PF02206">
    <property type="entry name" value="WSN"/>
    <property type="match status" value="1"/>
</dbReference>
<feature type="compositionally biased region" description="Basic and acidic residues" evidence="1">
    <location>
        <begin position="857"/>
        <end position="875"/>
    </location>
</feature>
<dbReference type="InterPro" id="IPR029021">
    <property type="entry name" value="Prot-tyrosine_phosphatase-like"/>
</dbReference>
<evidence type="ECO:0000259" key="3">
    <source>
        <dbReference type="SMART" id="SM00453"/>
    </source>
</evidence>
<feature type="region of interest" description="Disordered" evidence="1">
    <location>
        <begin position="776"/>
        <end position="809"/>
    </location>
</feature>
<dbReference type="PANTHER" id="PTHR32525:SF0">
    <property type="entry name" value="DOMAIN OF UNKNOWN FUNCTION WSN DOMAIN-CONTAINING PROTEIN-RELATED"/>
    <property type="match status" value="1"/>
</dbReference>
<keyword evidence="2" id="KW-0472">Membrane</keyword>
<proteinExistence type="predicted"/>
<gene>
    <name evidence="4" type="ORF">CRE_05894</name>
</gene>
<dbReference type="HOGENOM" id="CLU_261628_0_0_1"/>
<feature type="compositionally biased region" description="Low complexity" evidence="1">
    <location>
        <begin position="781"/>
        <end position="794"/>
    </location>
</feature>
<name>E3MNM6_CAERE</name>
<dbReference type="OrthoDB" id="5842271at2759"/>
<sequence length="1299" mass="145820">MDVILSDSSLSDTSYSHYYPSVTDEFVPYFSDGNHLRIRRDSNDDFSATVDRLLKISRVINGIALQQGLMKQSIPSDTLITELLNLGSVTPALIQDLKPDEIAALVEEIQSFPKNLIQSVQMDTIEQRFLMYSSMVNKIKGVEKNFAIPESDQYLTDVKKLAGTTKKLTDLDDGVTFMKSTLGALVDLETYKGSGAKILMKFGGVTLATGGIKSLDQFKSLFDSKVIGGSIFKTLTNVQSAVQEFEDSKAEVTQYDTKDDAIAEKVGENIKKLNFLAGKAKSALSTFHNLNQLFIHRLHRSGNRELTLSSGFPNGFSDLQLISDDLMDPWVQSVVDGQAESLAKAMQQVKSFGEAIGSIDESFSLPPGGDQVLRGVYERAVQLAELSEKFGGLDENTKQFKIDVRKSQMKPTNLDKFNNLMEKINLLGDQYKATLKVIDLPGKLTGNSKEDLSKMLKIIENPNTETAPTQLKTLRESLEFKKILDLLRGAEKELNILQNQNSTVIDLAKTIGEEYGEVKTYMDGLGGFFDGVDQIRNLKGIGLLGEVIEGIKMFRGSNGSAMSFVKIKEAIPSVQQKMVNLQTTMDAFKDGENLLVGLQDVLQDSQTIGSASRVYWSMEKVEKIVVLGKETVKIIQNKMKRVDSVDQKNLDHLLLIDNQLTTVYAQIDGVKKSTLPPLTSDLSSLHPVFSLAKSAPGSPMDFLEIGRSVEKLTKDITLTPEQLKSLLEVKKNLETLDTFGLDYAKHHKDIDESKKALNQMDLFFADYKSKGTVIPTTTGAPVESSTEPTSSEVPLHSDASPGALGPSTEEESTGIWKWFEKNWGWLLTGFIVVLVVALLYFCIYPRCIKKKTTSLDVHPKVDSDSDSDGEKPDKKMKTKQKTSTVSQVPQTPSTPSVVKQEPEKKVEVPLEVDIVNEVQEIEPPVLKDQNEQNKKKDVVVLKPKEETKELEVEATQKSMRHDLGIIKPGATYFLVFGLTEMSISHWQKALADKIMEKPEMYARYLINTNETSGGEAGLLADPCNTAYRQYFRYSIHMHSVDLVSSCFRYIRKQSRAGQLQLQDKMFYPKRAIHANKIIFPNEKEIVLIQGMQTENLKIPKKDNIGIFWQAVMEQKSTLILNLTTYYQMIYHLRLSASENNGRVQIQESLHYIRKHRYGAVETGEQCVFAVIALFRWIEQEIGKRERVEIVTRTAKEFDDVAEILLREGPNEYLKRMDKERQIEERKNGKMRPEELLKMLQKQIDELTKQNEELKKWNGGDGKVDVTQGSVERTVSETRVSGTSKEGAEGSQKKKEKDFI</sequence>
<evidence type="ECO:0000256" key="2">
    <source>
        <dbReference type="SAM" id="Phobius"/>
    </source>
</evidence>
<dbReference type="InParanoid" id="E3MNM6"/>
<dbReference type="SMART" id="SM00453">
    <property type="entry name" value="WSN"/>
    <property type="match status" value="1"/>
</dbReference>
<keyword evidence="2" id="KW-1133">Transmembrane helix</keyword>
<feature type="compositionally biased region" description="Basic and acidic residues" evidence="1">
    <location>
        <begin position="1285"/>
        <end position="1299"/>
    </location>
</feature>
<feature type="region of interest" description="Disordered" evidence="1">
    <location>
        <begin position="856"/>
        <end position="902"/>
    </location>
</feature>
<organism evidence="5">
    <name type="scientific">Caenorhabditis remanei</name>
    <name type="common">Caenorhabditis vulgaris</name>
    <dbReference type="NCBI Taxonomy" id="31234"/>
    <lineage>
        <taxon>Eukaryota</taxon>
        <taxon>Metazoa</taxon>
        <taxon>Ecdysozoa</taxon>
        <taxon>Nematoda</taxon>
        <taxon>Chromadorea</taxon>
        <taxon>Rhabditida</taxon>
        <taxon>Rhabditina</taxon>
        <taxon>Rhabditomorpha</taxon>
        <taxon>Rhabditoidea</taxon>
        <taxon>Rhabditidae</taxon>
        <taxon>Peloderinae</taxon>
        <taxon>Caenorhabditis</taxon>
    </lineage>
</organism>
<evidence type="ECO:0000313" key="5">
    <source>
        <dbReference type="Proteomes" id="UP000008281"/>
    </source>
</evidence>
<protein>
    <recommendedName>
        <fullName evidence="3">Domain of unknown function WSN domain-containing protein</fullName>
    </recommendedName>
</protein>
<dbReference type="EMBL" id="DS268460">
    <property type="protein sequence ID" value="EFP06084.1"/>
    <property type="molecule type" value="Genomic_DNA"/>
</dbReference>
<keyword evidence="2" id="KW-0812">Transmembrane</keyword>
<keyword evidence="5" id="KW-1185">Reference proteome</keyword>
<dbReference type="Proteomes" id="UP000008281">
    <property type="component" value="Unassembled WGS sequence"/>
</dbReference>
<feature type="compositionally biased region" description="Polar residues" evidence="1">
    <location>
        <begin position="1266"/>
        <end position="1283"/>
    </location>
</feature>
<accession>E3MNM6</accession>
<dbReference type="SUPFAM" id="SSF52799">
    <property type="entry name" value="(Phosphotyrosine protein) phosphatases II"/>
    <property type="match status" value="1"/>
</dbReference>
<dbReference type="eggNOG" id="ENOG502S6W7">
    <property type="taxonomic scope" value="Eukaryota"/>
</dbReference>
<feature type="transmembrane region" description="Helical" evidence="2">
    <location>
        <begin position="823"/>
        <end position="843"/>
    </location>
</feature>
<dbReference type="STRING" id="31234.E3MNM6"/>
<feature type="compositionally biased region" description="Basic and acidic residues" evidence="1">
    <location>
        <begin position="1254"/>
        <end position="1263"/>
    </location>
</feature>
<reference evidence="4" key="1">
    <citation type="submission" date="2007-07" db="EMBL/GenBank/DDBJ databases">
        <title>PCAP assembly of the Caenorhabditis remanei genome.</title>
        <authorList>
            <consortium name="The Caenorhabditis remanei Sequencing Consortium"/>
            <person name="Wilson R.K."/>
        </authorList>
    </citation>
    <scope>NUCLEOTIDE SEQUENCE [LARGE SCALE GENOMIC DNA]</scope>
    <source>
        <strain evidence="4">PB4641</strain>
    </source>
</reference>
<dbReference type="OMA" id="WSARIEV"/>
<feature type="domain" description="Domain of unknown function WSN" evidence="3">
    <location>
        <begin position="44"/>
        <end position="115"/>
    </location>
</feature>
<evidence type="ECO:0000313" key="4">
    <source>
        <dbReference type="EMBL" id="EFP06084.1"/>
    </source>
</evidence>
<evidence type="ECO:0000256" key="1">
    <source>
        <dbReference type="SAM" id="MobiDB-lite"/>
    </source>
</evidence>